<gene>
    <name evidence="1" type="ORF">AAP_01819</name>
</gene>
<evidence type="ECO:0000313" key="2">
    <source>
        <dbReference type="Proteomes" id="UP000242877"/>
    </source>
</evidence>
<dbReference type="EMBL" id="AZGZ01000006">
    <property type="protein sequence ID" value="KZZ94519.1"/>
    <property type="molecule type" value="Genomic_DNA"/>
</dbReference>
<sequence>MKVQCERRHVNCLNGSVQQFNSSVFITRAISTGDLLEKLHITTLVEPAVQESLDLHITTSHRLHNRALFLRWVLGASLVHRWFTAGKGLPQSQLKAMHSHHAVFMELGLKMIHALRR</sequence>
<dbReference type="AlphaFoldDB" id="A0A168AYF2"/>
<dbReference type="Proteomes" id="UP000242877">
    <property type="component" value="Unassembled WGS sequence"/>
</dbReference>
<accession>A0A168AYF2</accession>
<comment type="caution">
    <text evidence="1">The sequence shown here is derived from an EMBL/GenBank/DDBJ whole genome shotgun (WGS) entry which is preliminary data.</text>
</comment>
<protein>
    <submittedName>
        <fullName evidence="1">Uncharacterized protein</fullName>
    </submittedName>
</protein>
<proteinExistence type="predicted"/>
<keyword evidence="2" id="KW-1185">Reference proteome</keyword>
<dbReference type="VEuPathDB" id="FungiDB:AAP_01819"/>
<evidence type="ECO:0000313" key="1">
    <source>
        <dbReference type="EMBL" id="KZZ94519.1"/>
    </source>
</evidence>
<name>A0A168AYF2_9EURO</name>
<reference evidence="1 2" key="1">
    <citation type="journal article" date="2016" name="Genome Biol. Evol.">
        <title>Divergent and convergent evolution of fungal pathogenicity.</title>
        <authorList>
            <person name="Shang Y."/>
            <person name="Xiao G."/>
            <person name="Zheng P."/>
            <person name="Cen K."/>
            <person name="Zhan S."/>
            <person name="Wang C."/>
        </authorList>
    </citation>
    <scope>NUCLEOTIDE SEQUENCE [LARGE SCALE GENOMIC DNA]</scope>
    <source>
        <strain evidence="1 2">ARSEF 7405</strain>
    </source>
</reference>
<organism evidence="1 2">
    <name type="scientific">Ascosphaera apis ARSEF 7405</name>
    <dbReference type="NCBI Taxonomy" id="392613"/>
    <lineage>
        <taxon>Eukaryota</taxon>
        <taxon>Fungi</taxon>
        <taxon>Dikarya</taxon>
        <taxon>Ascomycota</taxon>
        <taxon>Pezizomycotina</taxon>
        <taxon>Eurotiomycetes</taxon>
        <taxon>Eurotiomycetidae</taxon>
        <taxon>Onygenales</taxon>
        <taxon>Ascosphaeraceae</taxon>
        <taxon>Ascosphaera</taxon>
    </lineage>
</organism>